<proteinExistence type="inferred from homology"/>
<reference evidence="4" key="2">
    <citation type="journal article" date="2016" name="Genome Announc.">
        <title>Draft Genome Sequences of Two Novel Amoeba-Resistant Intranuclear Bacteria, 'Candidatus Berkiella cookevillensis' and 'Candidatus Berkiella aquae'.</title>
        <authorList>
            <person name="Mehari Y.T."/>
            <person name="Arivett B.A."/>
            <person name="Farone A.L."/>
            <person name="Gunderson J.H."/>
            <person name="Farone M.B."/>
        </authorList>
    </citation>
    <scope>NUCLEOTIDE SEQUENCE</scope>
    <source>
        <strain evidence="4">HT99</strain>
    </source>
</reference>
<dbReference type="OrthoDB" id="9796058at2"/>
<dbReference type="PIRSF" id="PIRSF039008">
    <property type="entry name" value="YjbJ"/>
    <property type="match status" value="1"/>
</dbReference>
<dbReference type="STRING" id="295108.HT99x_01118"/>
<dbReference type="PANTHER" id="PTHR34977">
    <property type="entry name" value="UPF0337 PROTEIN YJBJ"/>
    <property type="match status" value="1"/>
</dbReference>
<evidence type="ECO:0000259" key="2">
    <source>
        <dbReference type="Pfam" id="PF05532"/>
    </source>
</evidence>
<dbReference type="InterPro" id="IPR008462">
    <property type="entry name" value="CsbD"/>
</dbReference>
<accession>A0A0Q9YY59</accession>
<dbReference type="SUPFAM" id="SSF69047">
    <property type="entry name" value="Hypothetical protein YjbJ"/>
    <property type="match status" value="1"/>
</dbReference>
<dbReference type="EMBL" id="LKAJ01000003">
    <property type="protein sequence ID" value="KRG21924.1"/>
    <property type="molecule type" value="Genomic_DNA"/>
</dbReference>
<evidence type="ECO:0000313" key="4">
    <source>
        <dbReference type="EMBL" id="MCS5710384.1"/>
    </source>
</evidence>
<evidence type="ECO:0000313" key="3">
    <source>
        <dbReference type="EMBL" id="KRG21924.1"/>
    </source>
</evidence>
<feature type="domain" description="CsbD-like" evidence="2">
    <location>
        <begin position="4"/>
        <end position="56"/>
    </location>
</feature>
<sequence length="72" mass="8615">MNKDIIQGNWQQLKGKVRQQWGDLTDDEVQRLKGTREELGGLIQKKYGYQKDRVERELDNFIKANRLDDKEH</sequence>
<comment type="caution">
    <text evidence="3">The sequence shown here is derived from an EMBL/GenBank/DDBJ whole genome shotgun (WGS) entry which is preliminary data.</text>
</comment>
<organism evidence="3">
    <name type="scientific">Candidatus Berkiella aquae</name>
    <dbReference type="NCBI Taxonomy" id="295108"/>
    <lineage>
        <taxon>Bacteria</taxon>
        <taxon>Pseudomonadati</taxon>
        <taxon>Pseudomonadota</taxon>
        <taxon>Gammaproteobacteria</taxon>
        <taxon>Candidatus Berkiellales</taxon>
        <taxon>Candidatus Berkiellaceae</taxon>
        <taxon>Candidatus Berkiella</taxon>
    </lineage>
</organism>
<reference evidence="4" key="3">
    <citation type="submission" date="2021-06" db="EMBL/GenBank/DDBJ databases">
        <title>Genomic Description and Analysis of Intracellular Bacteria, Candidatus Berkiella cookevillensis and Candidatus Berkiella aquae.</title>
        <authorList>
            <person name="Kidane D.T."/>
            <person name="Mehari Y.T."/>
            <person name="Rice F.C."/>
            <person name="Arivett B.A."/>
            <person name="Farone A.L."/>
            <person name="Berk S.G."/>
            <person name="Farone M.B."/>
        </authorList>
    </citation>
    <scope>NUCLEOTIDE SEQUENCE</scope>
    <source>
        <strain evidence="4">HT99</strain>
    </source>
</reference>
<dbReference type="InterPro" id="IPR050423">
    <property type="entry name" value="UPF0337_stress_rsp"/>
</dbReference>
<dbReference type="Proteomes" id="UP000051497">
    <property type="component" value="Unassembled WGS sequence"/>
</dbReference>
<dbReference type="RefSeq" id="WP_075065743.1">
    <property type="nucleotide sequence ID" value="NZ_LKAJ02000001.1"/>
</dbReference>
<name>A0A0Q9YY59_9GAMM</name>
<dbReference type="EMBL" id="LKAJ02000001">
    <property type="protein sequence ID" value="MCS5710384.1"/>
    <property type="molecule type" value="Genomic_DNA"/>
</dbReference>
<keyword evidence="5" id="KW-1185">Reference proteome</keyword>
<dbReference type="Gene3D" id="1.10.1470.10">
    <property type="entry name" value="YjbJ"/>
    <property type="match status" value="1"/>
</dbReference>
<gene>
    <name evidence="4" type="ORF">HT99x_003000</name>
    <name evidence="3" type="ORF">HT99x_01118</name>
</gene>
<reference evidence="3" key="1">
    <citation type="submission" date="2015-09" db="EMBL/GenBank/DDBJ databases">
        <title>Draft Genome Sequences of Two Novel Amoeba-resistant Intranuclear Bacteria, Candidatus Berkiella cookevillensis and Candidatus Berkiella aquae.</title>
        <authorList>
            <person name="Mehari Y.T."/>
            <person name="Arivett B.A."/>
            <person name="Farone A.L."/>
            <person name="Gunderson J.H."/>
            <person name="Farone M.B."/>
        </authorList>
    </citation>
    <scope>NUCLEOTIDE SEQUENCE [LARGE SCALE GENOMIC DNA]</scope>
    <source>
        <strain evidence="3">HT99</strain>
    </source>
</reference>
<dbReference type="AlphaFoldDB" id="A0A0Q9YY59"/>
<dbReference type="Pfam" id="PF05532">
    <property type="entry name" value="CsbD"/>
    <property type="match status" value="1"/>
</dbReference>
<evidence type="ECO:0000313" key="5">
    <source>
        <dbReference type="Proteomes" id="UP000051497"/>
    </source>
</evidence>
<protein>
    <submittedName>
        <fullName evidence="4">CsbD family protein</fullName>
    </submittedName>
</protein>
<dbReference type="InterPro" id="IPR026042">
    <property type="entry name" value="YjbJ"/>
</dbReference>
<evidence type="ECO:0000256" key="1">
    <source>
        <dbReference type="ARBA" id="ARBA00009129"/>
    </source>
</evidence>
<dbReference type="InterPro" id="IPR036629">
    <property type="entry name" value="YjbJ_sf"/>
</dbReference>
<comment type="similarity">
    <text evidence="1">Belongs to the UPF0337 (CsbD) family.</text>
</comment>
<dbReference type="PANTHER" id="PTHR34977:SF1">
    <property type="entry name" value="UPF0337 PROTEIN YJBJ"/>
    <property type="match status" value="1"/>
</dbReference>